<dbReference type="GO" id="GO:0012505">
    <property type="term" value="C:endomembrane system"/>
    <property type="evidence" value="ECO:0007669"/>
    <property type="project" value="UniProtKB-SubCell"/>
</dbReference>
<feature type="transmembrane region" description="Helical" evidence="10">
    <location>
        <begin position="418"/>
        <end position="436"/>
    </location>
</feature>
<dbReference type="PANTHER" id="PTHR10050">
    <property type="entry name" value="DOLICHYL-PHOSPHATE-MANNOSE--PROTEIN MANNOSYLTRANSFERASE"/>
    <property type="match status" value="1"/>
</dbReference>
<evidence type="ECO:0000256" key="10">
    <source>
        <dbReference type="RuleBase" id="RU367007"/>
    </source>
</evidence>
<comment type="caution">
    <text evidence="13">The sequence shown here is derived from an EMBL/GenBank/DDBJ whole genome shotgun (WGS) entry which is preliminary data.</text>
</comment>
<keyword evidence="10" id="KW-1003">Cell membrane</keyword>
<evidence type="ECO:0000256" key="6">
    <source>
        <dbReference type="ARBA" id="ARBA00022692"/>
    </source>
</evidence>
<evidence type="ECO:0000259" key="12">
    <source>
        <dbReference type="Pfam" id="PF16192"/>
    </source>
</evidence>
<dbReference type="InterPro" id="IPR027005">
    <property type="entry name" value="PMT-like"/>
</dbReference>
<dbReference type="GO" id="GO:0005886">
    <property type="term" value="C:plasma membrane"/>
    <property type="evidence" value="ECO:0007669"/>
    <property type="project" value="UniProtKB-SubCell"/>
</dbReference>
<dbReference type="AlphaFoldDB" id="A0A543CFP6"/>
<evidence type="ECO:0000259" key="11">
    <source>
        <dbReference type="Pfam" id="PF02366"/>
    </source>
</evidence>
<feature type="transmembrane region" description="Helical" evidence="10">
    <location>
        <begin position="277"/>
        <end position="302"/>
    </location>
</feature>
<evidence type="ECO:0000256" key="7">
    <source>
        <dbReference type="ARBA" id="ARBA00022989"/>
    </source>
</evidence>
<keyword evidence="7 10" id="KW-1133">Transmembrane helix</keyword>
<dbReference type="GO" id="GO:0004169">
    <property type="term" value="F:dolichyl-phosphate-mannose-protein mannosyltransferase activity"/>
    <property type="evidence" value="ECO:0007669"/>
    <property type="project" value="UniProtKB-UniRule"/>
</dbReference>
<dbReference type="Proteomes" id="UP000316096">
    <property type="component" value="Unassembled WGS sequence"/>
</dbReference>
<sequence>MTGFEPTASPFQRGKRPPSLRQWMAPAIPGNRLVGWLAPLAVTLFAGVLRFWDLSKPRAVIFDETYYAKDAYALLKFGYEHNTTKKADQLLLQHPRNTHIWTDGGSFVAHPPAGKWLIAIGEWMFHMTPFGWRFSAALIGTLSVLILARVARRMTRSTLLGSAAGLLLAVDGMHLVTSRTAILDIFVMFWILAGFACLVIDRDRTRAALARKIGETGNESDLGPFVMHWWRIAAGLCLGTAVATKWTGMYYIAAFGLMALIWDIGARRAAGVRQPYAGGFALDAIPAFLSLVVLSGITYIAWWSGWIFNAGGWNHPKTAGNPISTFVQAMPKLLEYHRQMWHFHTTLTVKHSYQSWPWNWMVLKRPVAFFYTEPSGCGAAKCSREVLSIGTPAIWWVSIVTLLVMVGWWLVQRDWRAGAIVAGFLAGWVPWFYFGFGHRTMFLFYATPMLPFMVLSIVLVMGMIVGPADALPARRMLGAAAAGAYVLIVLANFYFLYPVLTGKIIPYDAWHARMWFDSWI</sequence>
<keyword evidence="5 10" id="KW-0808">Transferase</keyword>
<keyword evidence="14" id="KW-1185">Reference proteome</keyword>
<dbReference type="EMBL" id="VFOZ01000001">
    <property type="protein sequence ID" value="TQL95922.1"/>
    <property type="molecule type" value="Genomic_DNA"/>
</dbReference>
<feature type="transmembrane region" description="Helical" evidence="10">
    <location>
        <begin position="182"/>
        <end position="201"/>
    </location>
</feature>
<dbReference type="PANTHER" id="PTHR10050:SF46">
    <property type="entry name" value="PROTEIN O-MANNOSYL-TRANSFERASE 2"/>
    <property type="match status" value="1"/>
</dbReference>
<evidence type="ECO:0000256" key="5">
    <source>
        <dbReference type="ARBA" id="ARBA00022679"/>
    </source>
</evidence>
<name>A0A543CFP6_9ACTN</name>
<comment type="subcellular location">
    <subcellularLocation>
        <location evidence="10">Cell membrane</location>
    </subcellularLocation>
    <subcellularLocation>
        <location evidence="1">Endomembrane system</location>
        <topology evidence="1">Multi-pass membrane protein</topology>
    </subcellularLocation>
</comment>
<evidence type="ECO:0000256" key="4">
    <source>
        <dbReference type="ARBA" id="ARBA00022676"/>
    </source>
</evidence>
<dbReference type="InterPro" id="IPR003342">
    <property type="entry name" value="ArnT-like_N"/>
</dbReference>
<dbReference type="InterPro" id="IPR032421">
    <property type="entry name" value="PMT_4TMC"/>
</dbReference>
<evidence type="ECO:0000256" key="2">
    <source>
        <dbReference type="ARBA" id="ARBA00004922"/>
    </source>
</evidence>
<accession>A0A543CFP6</accession>
<evidence type="ECO:0000256" key="8">
    <source>
        <dbReference type="ARBA" id="ARBA00023136"/>
    </source>
</evidence>
<organism evidence="13 14">
    <name type="scientific">Actinoallomurus bryophytorum</name>
    <dbReference type="NCBI Taxonomy" id="1490222"/>
    <lineage>
        <taxon>Bacteria</taxon>
        <taxon>Bacillati</taxon>
        <taxon>Actinomycetota</taxon>
        <taxon>Actinomycetes</taxon>
        <taxon>Streptosporangiales</taxon>
        <taxon>Thermomonosporaceae</taxon>
        <taxon>Actinoallomurus</taxon>
    </lineage>
</organism>
<dbReference type="RefSeq" id="WP_141961543.1">
    <property type="nucleotide sequence ID" value="NZ_VFOZ01000001.1"/>
</dbReference>
<feature type="transmembrane region" description="Helical" evidence="10">
    <location>
        <begin position="158"/>
        <end position="176"/>
    </location>
</feature>
<keyword evidence="8 10" id="KW-0472">Membrane</keyword>
<evidence type="ECO:0000256" key="1">
    <source>
        <dbReference type="ARBA" id="ARBA00004127"/>
    </source>
</evidence>
<feature type="transmembrane region" description="Helical" evidence="10">
    <location>
        <begin position="130"/>
        <end position="151"/>
    </location>
</feature>
<dbReference type="OrthoDB" id="9776737at2"/>
<evidence type="ECO:0000313" key="14">
    <source>
        <dbReference type="Proteomes" id="UP000316096"/>
    </source>
</evidence>
<feature type="transmembrane region" description="Helical" evidence="10">
    <location>
        <begin position="248"/>
        <end position="265"/>
    </location>
</feature>
<dbReference type="UniPathway" id="UPA00378"/>
<feature type="transmembrane region" description="Helical" evidence="10">
    <location>
        <begin position="442"/>
        <end position="465"/>
    </location>
</feature>
<comment type="pathway">
    <text evidence="2 10">Protein modification; protein glycosylation.</text>
</comment>
<dbReference type="Pfam" id="PF02366">
    <property type="entry name" value="PMT"/>
    <property type="match status" value="1"/>
</dbReference>
<proteinExistence type="inferred from homology"/>
<feature type="domain" description="Protein O-mannosyl-transferase C-terminal four TM" evidence="12">
    <location>
        <begin position="331"/>
        <end position="519"/>
    </location>
</feature>
<evidence type="ECO:0000256" key="3">
    <source>
        <dbReference type="ARBA" id="ARBA00007222"/>
    </source>
</evidence>
<keyword evidence="6 10" id="KW-0812">Transmembrane</keyword>
<evidence type="ECO:0000313" key="13">
    <source>
        <dbReference type="EMBL" id="TQL95922.1"/>
    </source>
</evidence>
<comment type="function">
    <text evidence="10">Protein O-mannosyltransferase that catalyzes the transfer of a single mannose residue from a polyprenol phospho-mannosyl lipidic donor to the hydroxyl group of selected serine and threonine residues in acceptor proteins.</text>
</comment>
<feature type="transmembrane region" description="Helical" evidence="10">
    <location>
        <begin position="393"/>
        <end position="411"/>
    </location>
</feature>
<comment type="similarity">
    <text evidence="3 10">Belongs to the glycosyltransferase 39 family.</text>
</comment>
<evidence type="ECO:0000256" key="9">
    <source>
        <dbReference type="ARBA" id="ARBA00093617"/>
    </source>
</evidence>
<reference evidence="13 14" key="1">
    <citation type="submission" date="2019-06" db="EMBL/GenBank/DDBJ databases">
        <title>Sequencing the genomes of 1000 actinobacteria strains.</title>
        <authorList>
            <person name="Klenk H.-P."/>
        </authorList>
    </citation>
    <scope>NUCLEOTIDE SEQUENCE [LARGE SCALE GENOMIC DNA]</scope>
    <source>
        <strain evidence="13 14">DSM 102200</strain>
    </source>
</reference>
<keyword evidence="4 10" id="KW-0328">Glycosyltransferase</keyword>
<feature type="transmembrane region" description="Helical" evidence="10">
    <location>
        <begin position="477"/>
        <end position="497"/>
    </location>
</feature>
<dbReference type="EC" id="2.4.1.-" evidence="10"/>
<feature type="domain" description="ArnT-like N-terminal" evidence="11">
    <location>
        <begin position="41"/>
        <end position="268"/>
    </location>
</feature>
<gene>
    <name evidence="13" type="ORF">FB559_1434</name>
</gene>
<protein>
    <recommendedName>
        <fullName evidence="9 10">Polyprenol-phosphate-mannose--protein mannosyltransferase</fullName>
        <ecNumber evidence="10">2.4.1.-</ecNumber>
    </recommendedName>
</protein>
<feature type="transmembrane region" description="Helical" evidence="10">
    <location>
        <begin position="33"/>
        <end position="52"/>
    </location>
</feature>
<dbReference type="Pfam" id="PF16192">
    <property type="entry name" value="PMT_4TMC"/>
    <property type="match status" value="1"/>
</dbReference>